<keyword evidence="1" id="KW-0547">Nucleotide-binding</keyword>
<reference evidence="4 5" key="2">
    <citation type="submission" date="2018-12" db="EMBL/GenBank/DDBJ databases">
        <title>Rhizobacter gummiphilus sp. nov., a rubber-degrading bacterium isolated from the soil of a botanical garden in Japan.</title>
        <authorList>
            <person name="Shunsuke S.S."/>
        </authorList>
    </citation>
    <scope>NUCLEOTIDE SEQUENCE [LARGE SCALE GENOMIC DNA]</scope>
    <source>
        <strain evidence="4 5">S-16</strain>
    </source>
</reference>
<evidence type="ECO:0000256" key="2">
    <source>
        <dbReference type="ARBA" id="ARBA00022840"/>
    </source>
</evidence>
<dbReference type="GO" id="GO:0005524">
    <property type="term" value="F:ATP binding"/>
    <property type="evidence" value="ECO:0007669"/>
    <property type="project" value="UniProtKB-KW"/>
</dbReference>
<evidence type="ECO:0000259" key="3">
    <source>
        <dbReference type="PROSITE" id="PS50043"/>
    </source>
</evidence>
<proteinExistence type="predicted"/>
<dbReference type="Proteomes" id="UP000267464">
    <property type="component" value="Unassembled WGS sequence"/>
</dbReference>
<dbReference type="PANTHER" id="PTHR16305">
    <property type="entry name" value="TESTICULAR SOLUBLE ADENYLYL CYCLASE"/>
    <property type="match status" value="1"/>
</dbReference>
<evidence type="ECO:0000256" key="1">
    <source>
        <dbReference type="ARBA" id="ARBA00022741"/>
    </source>
</evidence>
<dbReference type="Pfam" id="PF13191">
    <property type="entry name" value="AAA_16"/>
    <property type="match status" value="1"/>
</dbReference>
<accession>A0A3N7JSE1</accession>
<gene>
    <name evidence="4" type="ORF">DZC73_17405</name>
</gene>
<dbReference type="CDD" id="cd06170">
    <property type="entry name" value="LuxR_C_like"/>
    <property type="match status" value="1"/>
</dbReference>
<dbReference type="SUPFAM" id="SSF46894">
    <property type="entry name" value="C-terminal effector domain of the bipartite response regulators"/>
    <property type="match status" value="1"/>
</dbReference>
<protein>
    <submittedName>
        <fullName evidence="4">Helix-turn-helix transcriptional regulator</fullName>
    </submittedName>
</protein>
<dbReference type="EMBL" id="QUSW01000004">
    <property type="protein sequence ID" value="RQP23889.1"/>
    <property type="molecule type" value="Genomic_DNA"/>
</dbReference>
<dbReference type="PANTHER" id="PTHR16305:SF35">
    <property type="entry name" value="TRANSCRIPTIONAL ACTIVATOR DOMAIN"/>
    <property type="match status" value="1"/>
</dbReference>
<dbReference type="GO" id="GO:0003677">
    <property type="term" value="F:DNA binding"/>
    <property type="evidence" value="ECO:0007669"/>
    <property type="project" value="InterPro"/>
</dbReference>
<sequence>MDDFPLVERDHALVVLADRVMRLRQGEGGCVLLHGEAGVGKTSLLRELRRRTEAQASWWWGACEPLLSAPPLGPLIDMVDELPVSLAEAVRGSAPIQGVLSGMLALLRDRARPAVMVFEDVHWADGATLDLIRFIGRRLDATCSLLVLTHRDEGLDPDHPLRAVLGRLPAPSTLRMRLLPLSSEGVDELARRAGRDARHLHRITQGNPFYVTELLATPGAGLPASVRDAVLARVAGVSAQARAMLEQVSVATVPLERALATEAGSPQAIAECLGAGLLVEQHGQLSFRHEIARQSVEDAIAAPRAKALHAGMFALLAGRPGMASRQVHHAQRAGLLGEVFSLACVAAREAAQASAHRQAAGLYGLALEHAGPLEASAQAGLLEAQANESMFVNAIGEAMASRQQALALRQRMGDVRGAGINLRWMARLEYFRTGPAAALPHAQAAVRLLEKQSDRRELAMAYATMAQVHVLDELAVDSLRWGRRALRLAEGLGDAEVTSYALNTVGTASLRTQDKPAHWRQLRRSLALALESGQEEHAARAYTNLPSLMLVHRRHDEALQVCAEGIAFCESRDLDMYVARLRIRRAYALLELGRWSEVPAELQAVRQLPELTPVEAEQALHVEMIRALRRGDGGAAVQAYWRDHIDGVRALGLAPWYLPPAVVRVEAAWLRGDDEAVACIALDALPMAERAAEPWRMGQLACWLRRVGRLPASMPPRFLQQVCEPARLELAGHWQAASQAWARRGCVYEQALALLGGDGNAQQQALALLDTLGAAPAASIARRRLRALGLRHARVGPKNRTRDDPLGLTPRERQVLHLLGEGSSNREIAARLHRSERTVEHHVSALLAKLGVASRGEAVSRSAALQPEAAGRMR</sequence>
<dbReference type="Pfam" id="PF00196">
    <property type="entry name" value="GerE"/>
    <property type="match status" value="1"/>
</dbReference>
<organism evidence="4 5">
    <name type="scientific">Piscinibacter terrae</name>
    <dbReference type="NCBI Taxonomy" id="2496871"/>
    <lineage>
        <taxon>Bacteria</taxon>
        <taxon>Pseudomonadati</taxon>
        <taxon>Pseudomonadota</taxon>
        <taxon>Betaproteobacteria</taxon>
        <taxon>Burkholderiales</taxon>
        <taxon>Sphaerotilaceae</taxon>
        <taxon>Piscinibacter</taxon>
    </lineage>
</organism>
<dbReference type="GO" id="GO:0005737">
    <property type="term" value="C:cytoplasm"/>
    <property type="evidence" value="ECO:0007669"/>
    <property type="project" value="TreeGrafter"/>
</dbReference>
<dbReference type="GO" id="GO:0006355">
    <property type="term" value="P:regulation of DNA-templated transcription"/>
    <property type="evidence" value="ECO:0007669"/>
    <property type="project" value="InterPro"/>
</dbReference>
<name>A0A3N7JSE1_9BURK</name>
<evidence type="ECO:0000313" key="5">
    <source>
        <dbReference type="Proteomes" id="UP000267464"/>
    </source>
</evidence>
<dbReference type="InterPro" id="IPR016032">
    <property type="entry name" value="Sig_transdc_resp-reg_C-effctor"/>
</dbReference>
<dbReference type="InterPro" id="IPR036388">
    <property type="entry name" value="WH-like_DNA-bd_sf"/>
</dbReference>
<evidence type="ECO:0000313" key="4">
    <source>
        <dbReference type="EMBL" id="RQP23889.1"/>
    </source>
</evidence>
<dbReference type="SUPFAM" id="SSF52540">
    <property type="entry name" value="P-loop containing nucleoside triphosphate hydrolases"/>
    <property type="match status" value="1"/>
</dbReference>
<comment type="caution">
    <text evidence="4">The sequence shown here is derived from an EMBL/GenBank/DDBJ whole genome shotgun (WGS) entry which is preliminary data.</text>
</comment>
<dbReference type="GO" id="GO:0004016">
    <property type="term" value="F:adenylate cyclase activity"/>
    <property type="evidence" value="ECO:0007669"/>
    <property type="project" value="TreeGrafter"/>
</dbReference>
<dbReference type="Gene3D" id="1.25.40.10">
    <property type="entry name" value="Tetratricopeptide repeat domain"/>
    <property type="match status" value="1"/>
</dbReference>
<keyword evidence="2" id="KW-0067">ATP-binding</keyword>
<dbReference type="InterPro" id="IPR027417">
    <property type="entry name" value="P-loop_NTPase"/>
</dbReference>
<dbReference type="PROSITE" id="PS00622">
    <property type="entry name" value="HTH_LUXR_1"/>
    <property type="match status" value="1"/>
</dbReference>
<dbReference type="PRINTS" id="PR00038">
    <property type="entry name" value="HTHLUXR"/>
</dbReference>
<dbReference type="PROSITE" id="PS50043">
    <property type="entry name" value="HTH_LUXR_2"/>
    <property type="match status" value="1"/>
</dbReference>
<dbReference type="RefSeq" id="WP_124541621.1">
    <property type="nucleotide sequence ID" value="NZ_QUSW01000004.1"/>
</dbReference>
<dbReference type="InterPro" id="IPR000792">
    <property type="entry name" value="Tscrpt_reg_LuxR_C"/>
</dbReference>
<dbReference type="Gene3D" id="1.10.10.10">
    <property type="entry name" value="Winged helix-like DNA-binding domain superfamily/Winged helix DNA-binding domain"/>
    <property type="match status" value="1"/>
</dbReference>
<reference evidence="4 5" key="1">
    <citation type="submission" date="2018-08" db="EMBL/GenBank/DDBJ databases">
        <authorList>
            <person name="Khan S.A."/>
            <person name="Jeon C.O."/>
            <person name="Chun B.H."/>
            <person name="Jeong S.E."/>
        </authorList>
    </citation>
    <scope>NUCLEOTIDE SEQUENCE [LARGE SCALE GENOMIC DNA]</scope>
    <source>
        <strain evidence="4 5">S-16</strain>
    </source>
</reference>
<dbReference type="InterPro" id="IPR041664">
    <property type="entry name" value="AAA_16"/>
</dbReference>
<dbReference type="InterPro" id="IPR011990">
    <property type="entry name" value="TPR-like_helical_dom_sf"/>
</dbReference>
<keyword evidence="5" id="KW-1185">Reference proteome</keyword>
<dbReference type="SMART" id="SM00421">
    <property type="entry name" value="HTH_LUXR"/>
    <property type="match status" value="1"/>
</dbReference>
<dbReference type="SUPFAM" id="SSF48452">
    <property type="entry name" value="TPR-like"/>
    <property type="match status" value="1"/>
</dbReference>
<feature type="domain" description="HTH luxR-type" evidence="3">
    <location>
        <begin position="801"/>
        <end position="866"/>
    </location>
</feature>
<dbReference type="AlphaFoldDB" id="A0A3N7JSE1"/>
<dbReference type="OrthoDB" id="9758570at2"/>